<name>A0A7I8KEV0_SPIIN</name>
<reference evidence="1" key="1">
    <citation type="submission" date="2020-02" db="EMBL/GenBank/DDBJ databases">
        <authorList>
            <person name="Scholz U."/>
            <person name="Mascher M."/>
            <person name="Fiebig A."/>
        </authorList>
    </citation>
    <scope>NUCLEOTIDE SEQUENCE</scope>
</reference>
<gene>
    <name evidence="1" type="ORF">SI8410_05006419</name>
</gene>
<organism evidence="1 2">
    <name type="scientific">Spirodela intermedia</name>
    <name type="common">Intermediate duckweed</name>
    <dbReference type="NCBI Taxonomy" id="51605"/>
    <lineage>
        <taxon>Eukaryota</taxon>
        <taxon>Viridiplantae</taxon>
        <taxon>Streptophyta</taxon>
        <taxon>Embryophyta</taxon>
        <taxon>Tracheophyta</taxon>
        <taxon>Spermatophyta</taxon>
        <taxon>Magnoliopsida</taxon>
        <taxon>Liliopsida</taxon>
        <taxon>Araceae</taxon>
        <taxon>Lemnoideae</taxon>
        <taxon>Spirodela</taxon>
    </lineage>
</organism>
<protein>
    <submittedName>
        <fullName evidence="1">Uncharacterized protein</fullName>
    </submittedName>
</protein>
<proteinExistence type="predicted"/>
<evidence type="ECO:0000313" key="2">
    <source>
        <dbReference type="Proteomes" id="UP000663760"/>
    </source>
</evidence>
<dbReference type="Proteomes" id="UP000663760">
    <property type="component" value="Chromosome 5"/>
</dbReference>
<sequence>MALSGFVFLNLMGIRSFFLSFRLTGSNYKHYALYY</sequence>
<keyword evidence="2" id="KW-1185">Reference proteome</keyword>
<accession>A0A7I8KEV0</accession>
<dbReference type="EMBL" id="LR746268">
    <property type="protein sequence ID" value="CAA7395756.1"/>
    <property type="molecule type" value="Genomic_DNA"/>
</dbReference>
<dbReference type="AlphaFoldDB" id="A0A7I8KEV0"/>
<evidence type="ECO:0000313" key="1">
    <source>
        <dbReference type="EMBL" id="CAA7395756.1"/>
    </source>
</evidence>